<dbReference type="InterPro" id="IPR008906">
    <property type="entry name" value="HATC_C_dom"/>
</dbReference>
<dbReference type="KEGG" id="api:115034822"/>
<protein>
    <recommendedName>
        <fullName evidence="1">HAT C-terminal dimerisation domain-containing protein</fullName>
    </recommendedName>
</protein>
<sequence length="183" mass="20749">MTDRSSDEWNECDENISVAYRKHEMRSDACSDMSDPAPFRAQTCPSSGRKSYESTTCKGCLAITNFFYLIILLDSNNGKNDSFDLWAYHSAIATSQIQRRTQPISQEIYEYLQKPVVPVNSNPLEVWEVLKTMHPNLYTIAKEKLFIIATSVPSERLFSKAGATISKSRNRLIAITVNKKPTL</sequence>
<dbReference type="AlphaFoldDB" id="A0A8R2JV26"/>
<dbReference type="EnsemblMetazoa" id="XM_029492292.1">
    <property type="protein sequence ID" value="XP_029348152.1"/>
    <property type="gene ID" value="LOC115034822"/>
</dbReference>
<dbReference type="Pfam" id="PF05699">
    <property type="entry name" value="Dimer_Tnp_hAT"/>
    <property type="match status" value="1"/>
</dbReference>
<dbReference type="GO" id="GO:0046983">
    <property type="term" value="F:protein dimerization activity"/>
    <property type="evidence" value="ECO:0007669"/>
    <property type="project" value="InterPro"/>
</dbReference>
<evidence type="ECO:0000313" key="3">
    <source>
        <dbReference type="Proteomes" id="UP000007819"/>
    </source>
</evidence>
<evidence type="ECO:0000313" key="2">
    <source>
        <dbReference type="EnsemblMetazoa" id="XP_029348152.1"/>
    </source>
</evidence>
<proteinExistence type="predicted"/>
<keyword evidence="3" id="KW-1185">Reference proteome</keyword>
<name>A0A8R2JV26_ACYPI</name>
<dbReference type="OrthoDB" id="6593431at2759"/>
<dbReference type="Proteomes" id="UP000007819">
    <property type="component" value="Unassembled WGS sequence"/>
</dbReference>
<organism evidence="2 3">
    <name type="scientific">Acyrthosiphon pisum</name>
    <name type="common">Pea aphid</name>
    <dbReference type="NCBI Taxonomy" id="7029"/>
    <lineage>
        <taxon>Eukaryota</taxon>
        <taxon>Metazoa</taxon>
        <taxon>Ecdysozoa</taxon>
        <taxon>Arthropoda</taxon>
        <taxon>Hexapoda</taxon>
        <taxon>Insecta</taxon>
        <taxon>Pterygota</taxon>
        <taxon>Neoptera</taxon>
        <taxon>Paraneoptera</taxon>
        <taxon>Hemiptera</taxon>
        <taxon>Sternorrhyncha</taxon>
        <taxon>Aphidomorpha</taxon>
        <taxon>Aphidoidea</taxon>
        <taxon>Aphididae</taxon>
        <taxon>Macrosiphini</taxon>
        <taxon>Acyrthosiphon</taxon>
    </lineage>
</organism>
<dbReference type="PANTHER" id="PTHR47611:SF3">
    <property type="entry name" value="HAT C-TERMINAL DIMERISATION DOMAIN-CONTAINING PROTEIN"/>
    <property type="match status" value="1"/>
</dbReference>
<dbReference type="GeneID" id="115034822"/>
<dbReference type="PANTHER" id="PTHR47611">
    <property type="entry name" value="HAT DIMERISATION DOMAIN, C-TERMINAL"/>
    <property type="match status" value="1"/>
</dbReference>
<reference evidence="3" key="1">
    <citation type="submission" date="2010-06" db="EMBL/GenBank/DDBJ databases">
        <authorList>
            <person name="Jiang H."/>
            <person name="Abraham K."/>
            <person name="Ali S."/>
            <person name="Alsbrooks S.L."/>
            <person name="Anim B.N."/>
            <person name="Anosike U.S."/>
            <person name="Attaway T."/>
            <person name="Bandaranaike D.P."/>
            <person name="Battles P.K."/>
            <person name="Bell S.N."/>
            <person name="Bell A.V."/>
            <person name="Beltran B."/>
            <person name="Bickham C."/>
            <person name="Bustamante Y."/>
            <person name="Caleb T."/>
            <person name="Canada A."/>
            <person name="Cardenas V."/>
            <person name="Carter K."/>
            <person name="Chacko J."/>
            <person name="Chandrabose M.N."/>
            <person name="Chavez D."/>
            <person name="Chavez A."/>
            <person name="Chen L."/>
            <person name="Chu H.-S."/>
            <person name="Claassen K.J."/>
            <person name="Cockrell R."/>
            <person name="Collins M."/>
            <person name="Cooper J.A."/>
            <person name="Cree A."/>
            <person name="Curry S.M."/>
            <person name="Da Y."/>
            <person name="Dao M.D."/>
            <person name="Das B."/>
            <person name="Davila M.-L."/>
            <person name="Davy-Carroll L."/>
            <person name="Denson S."/>
            <person name="Dinh H."/>
            <person name="Ebong V.E."/>
            <person name="Edwards J.R."/>
            <person name="Egan A."/>
            <person name="El-Daye J."/>
            <person name="Escobedo L."/>
            <person name="Fernandez S."/>
            <person name="Fernando P.R."/>
            <person name="Flagg N."/>
            <person name="Forbes L.D."/>
            <person name="Fowler R.G."/>
            <person name="Fu Q."/>
            <person name="Gabisi R.A."/>
            <person name="Ganer J."/>
            <person name="Garbino Pronczuk A."/>
            <person name="Garcia R.M."/>
            <person name="Garner T."/>
            <person name="Garrett T.E."/>
            <person name="Gonzalez D.A."/>
            <person name="Hamid H."/>
            <person name="Hawkins E.S."/>
            <person name="Hirani K."/>
            <person name="Hogues M.E."/>
            <person name="Hollins B."/>
            <person name="Hsiao C.-H."/>
            <person name="Jabil R."/>
            <person name="James M.L."/>
            <person name="Jhangiani S.N."/>
            <person name="Johnson B."/>
            <person name="Johnson Q."/>
            <person name="Joshi V."/>
            <person name="Kalu J.B."/>
            <person name="Kam C."/>
            <person name="Kashfia A."/>
            <person name="Keebler J."/>
            <person name="Kisamo H."/>
            <person name="Kovar C.L."/>
            <person name="Lago L.A."/>
            <person name="Lai C.-Y."/>
            <person name="Laidlaw J."/>
            <person name="Lara F."/>
            <person name="Le T.-K."/>
            <person name="Lee S.L."/>
            <person name="Legall F.H."/>
            <person name="Lemon S.J."/>
            <person name="Lewis L.R."/>
            <person name="Li B."/>
            <person name="Liu Y."/>
            <person name="Liu Y.-S."/>
            <person name="Lopez J."/>
            <person name="Lozado R.J."/>
            <person name="Lu J."/>
            <person name="Madu R.C."/>
            <person name="Maheshwari M."/>
            <person name="Maheshwari R."/>
            <person name="Malloy K."/>
            <person name="Martinez E."/>
            <person name="Mathew T."/>
            <person name="Mercado I.C."/>
            <person name="Mercado C."/>
            <person name="Meyer B."/>
            <person name="Montgomery K."/>
            <person name="Morgan M.B."/>
            <person name="Munidasa M."/>
            <person name="Nazareth L.V."/>
            <person name="Nelson J."/>
            <person name="Ng B.M."/>
            <person name="Nguyen N.B."/>
            <person name="Nguyen P.Q."/>
            <person name="Nguyen T."/>
            <person name="Obregon M."/>
            <person name="Okwuonu G.O."/>
            <person name="Onwere C.G."/>
            <person name="Orozco G."/>
            <person name="Parra A."/>
            <person name="Patel S."/>
            <person name="Patil S."/>
            <person name="Perez A."/>
            <person name="Perez Y."/>
            <person name="Pham C."/>
            <person name="Primus E.L."/>
            <person name="Pu L.-L."/>
            <person name="Puazo M."/>
            <person name="Qin X."/>
            <person name="Quiroz J.B."/>
            <person name="Reese J."/>
            <person name="Richards S."/>
            <person name="Rives C.M."/>
            <person name="Robberts R."/>
            <person name="Ruiz S.J."/>
            <person name="Ruiz M.J."/>
            <person name="Santibanez J."/>
            <person name="Schneider B.W."/>
            <person name="Sisson I."/>
            <person name="Smith M."/>
            <person name="Sodergren E."/>
            <person name="Song X.-Z."/>
            <person name="Song B.B."/>
            <person name="Summersgill H."/>
            <person name="Thelus R."/>
            <person name="Thornton R.D."/>
            <person name="Trejos Z.Y."/>
            <person name="Usmani K."/>
            <person name="Vattathil S."/>
            <person name="Villasana D."/>
            <person name="Walker D.L."/>
            <person name="Wang S."/>
            <person name="Wang K."/>
            <person name="White C.S."/>
            <person name="Williams A.C."/>
            <person name="Williamson J."/>
            <person name="Wilson K."/>
            <person name="Woghiren I.O."/>
            <person name="Woodworth J.R."/>
            <person name="Worley K.C."/>
            <person name="Wright R.A."/>
            <person name="Wu W."/>
            <person name="Young L."/>
            <person name="Zhang L."/>
            <person name="Zhang J."/>
            <person name="Zhu Y."/>
            <person name="Muzny D.M."/>
            <person name="Weinstock G."/>
            <person name="Gibbs R.A."/>
        </authorList>
    </citation>
    <scope>NUCLEOTIDE SEQUENCE [LARGE SCALE GENOMIC DNA]</scope>
    <source>
        <strain evidence="3">LSR1</strain>
    </source>
</reference>
<accession>A0A8R2JV26</accession>
<reference evidence="2" key="2">
    <citation type="submission" date="2022-06" db="UniProtKB">
        <authorList>
            <consortium name="EnsemblMetazoa"/>
        </authorList>
    </citation>
    <scope>IDENTIFICATION</scope>
</reference>
<evidence type="ECO:0000259" key="1">
    <source>
        <dbReference type="Pfam" id="PF05699"/>
    </source>
</evidence>
<dbReference type="SUPFAM" id="SSF53098">
    <property type="entry name" value="Ribonuclease H-like"/>
    <property type="match status" value="1"/>
</dbReference>
<dbReference type="InterPro" id="IPR012337">
    <property type="entry name" value="RNaseH-like_sf"/>
</dbReference>
<dbReference type="RefSeq" id="XP_029348152.1">
    <property type="nucleotide sequence ID" value="XM_029492292.1"/>
</dbReference>
<feature type="domain" description="HAT C-terminal dimerisation" evidence="1">
    <location>
        <begin position="107"/>
        <end position="173"/>
    </location>
</feature>